<dbReference type="SUPFAM" id="SSF53850">
    <property type="entry name" value="Periplasmic binding protein-like II"/>
    <property type="match status" value="1"/>
</dbReference>
<evidence type="ECO:0000256" key="4">
    <source>
        <dbReference type="ARBA" id="ARBA00023163"/>
    </source>
</evidence>
<organism evidence="7 8">
    <name type="scientific">Paraburkholderia unamae</name>
    <dbReference type="NCBI Taxonomy" id="219649"/>
    <lineage>
        <taxon>Bacteria</taxon>
        <taxon>Pseudomonadati</taxon>
        <taxon>Pseudomonadota</taxon>
        <taxon>Betaproteobacteria</taxon>
        <taxon>Burkholderiales</taxon>
        <taxon>Burkholderiaceae</taxon>
        <taxon>Paraburkholderia</taxon>
    </lineage>
</organism>
<feature type="region of interest" description="Disordered" evidence="5">
    <location>
        <begin position="297"/>
        <end position="326"/>
    </location>
</feature>
<proteinExistence type="inferred from homology"/>
<comment type="similarity">
    <text evidence="1">Belongs to the LysR transcriptional regulatory family.</text>
</comment>
<keyword evidence="8" id="KW-1185">Reference proteome</keyword>
<dbReference type="PRINTS" id="PR00039">
    <property type="entry name" value="HTHLYSR"/>
</dbReference>
<dbReference type="CDD" id="cd08474">
    <property type="entry name" value="PBP2_CrgA_like_5"/>
    <property type="match status" value="1"/>
</dbReference>
<dbReference type="InterPro" id="IPR005119">
    <property type="entry name" value="LysR_subst-bd"/>
</dbReference>
<accession>A0ABX5KEY6</accession>
<evidence type="ECO:0000256" key="5">
    <source>
        <dbReference type="SAM" id="MobiDB-lite"/>
    </source>
</evidence>
<keyword evidence="2" id="KW-0805">Transcription regulation</keyword>
<reference evidence="7 8" key="1">
    <citation type="submission" date="2018-05" db="EMBL/GenBank/DDBJ databases">
        <title>Genomic Encyclopedia of Type Strains, Phase IV (KMG-V): Genome sequencing to study the core and pangenomes of soil and plant-associated prokaryotes.</title>
        <authorList>
            <person name="Whitman W."/>
        </authorList>
    </citation>
    <scope>NUCLEOTIDE SEQUENCE [LARGE SCALE GENOMIC DNA]</scope>
    <source>
        <strain evidence="7 8">SCZa-39</strain>
    </source>
</reference>
<dbReference type="InterPro" id="IPR058163">
    <property type="entry name" value="LysR-type_TF_proteobact-type"/>
</dbReference>
<evidence type="ECO:0000313" key="7">
    <source>
        <dbReference type="EMBL" id="PVX76299.1"/>
    </source>
</evidence>
<dbReference type="Gene3D" id="1.10.10.10">
    <property type="entry name" value="Winged helix-like DNA-binding domain superfamily/Winged helix DNA-binding domain"/>
    <property type="match status" value="1"/>
</dbReference>
<evidence type="ECO:0000256" key="2">
    <source>
        <dbReference type="ARBA" id="ARBA00023015"/>
    </source>
</evidence>
<comment type="caution">
    <text evidence="7">The sequence shown here is derived from an EMBL/GenBank/DDBJ whole genome shotgun (WGS) entry which is preliminary data.</text>
</comment>
<dbReference type="InterPro" id="IPR036388">
    <property type="entry name" value="WH-like_DNA-bd_sf"/>
</dbReference>
<protein>
    <submittedName>
        <fullName evidence="7">LysR family transcriptional regulator</fullName>
    </submittedName>
</protein>
<sequence length="326" mass="35666">MKTSGLVELEAVLAVARRRSFRAAADELSVSTSALSHAVAALEARIGVRLFNRTTRSVALTEAGAQFVASVAPALSTIRDALDQAGDFRDTPSGTLRINSSTGAAKQVMPVLIAFLQRYPEMKLDIVTEGRLIDIVVEGYDAGIRLADTVPQDMIAVPFGDRQRFAVVGSPDYFAKHKPPRTPADLKRHRCIRSRMPSGQIYQWEFERRGQAVRVDGEGALTLDEPGLMLAAARAGLGLTYLTEWTVNADLEAGTLVRVLEDWTPPLDGLCLYYPGRRHVPAGLRALIETIREHADAVRERAPAKRPTRPKNPRIAPNARAREGRG</sequence>
<dbReference type="PANTHER" id="PTHR30537">
    <property type="entry name" value="HTH-TYPE TRANSCRIPTIONAL REGULATOR"/>
    <property type="match status" value="1"/>
</dbReference>
<dbReference type="EMBL" id="QEOB01000016">
    <property type="protein sequence ID" value="PVX76299.1"/>
    <property type="molecule type" value="Genomic_DNA"/>
</dbReference>
<dbReference type="PANTHER" id="PTHR30537:SF1">
    <property type="entry name" value="HTH-TYPE TRANSCRIPTIONAL REGULATOR PGRR"/>
    <property type="match status" value="1"/>
</dbReference>
<dbReference type="Gene3D" id="3.40.190.290">
    <property type="match status" value="1"/>
</dbReference>
<name>A0ABX5KEY6_9BURK</name>
<keyword evidence="4" id="KW-0804">Transcription</keyword>
<evidence type="ECO:0000259" key="6">
    <source>
        <dbReference type="PROSITE" id="PS50931"/>
    </source>
</evidence>
<dbReference type="InterPro" id="IPR036390">
    <property type="entry name" value="WH_DNA-bd_sf"/>
</dbReference>
<feature type="domain" description="HTH lysR-type" evidence="6">
    <location>
        <begin position="1"/>
        <end position="61"/>
    </location>
</feature>
<evidence type="ECO:0000256" key="1">
    <source>
        <dbReference type="ARBA" id="ARBA00009437"/>
    </source>
</evidence>
<dbReference type="RefSeq" id="WP_116613195.1">
    <property type="nucleotide sequence ID" value="NZ_CAJZAT010000201.1"/>
</dbReference>
<dbReference type="Pfam" id="PF00126">
    <property type="entry name" value="HTH_1"/>
    <property type="match status" value="1"/>
</dbReference>
<dbReference type="Proteomes" id="UP000245712">
    <property type="component" value="Unassembled WGS sequence"/>
</dbReference>
<dbReference type="PROSITE" id="PS50931">
    <property type="entry name" value="HTH_LYSR"/>
    <property type="match status" value="1"/>
</dbReference>
<gene>
    <name evidence="7" type="ORF">C7402_11684</name>
</gene>
<evidence type="ECO:0000256" key="3">
    <source>
        <dbReference type="ARBA" id="ARBA00023125"/>
    </source>
</evidence>
<dbReference type="SUPFAM" id="SSF46785">
    <property type="entry name" value="Winged helix' DNA-binding domain"/>
    <property type="match status" value="1"/>
</dbReference>
<dbReference type="InterPro" id="IPR000847">
    <property type="entry name" value="LysR_HTH_N"/>
</dbReference>
<keyword evidence="3" id="KW-0238">DNA-binding</keyword>
<dbReference type="Pfam" id="PF03466">
    <property type="entry name" value="LysR_substrate"/>
    <property type="match status" value="1"/>
</dbReference>
<evidence type="ECO:0000313" key="8">
    <source>
        <dbReference type="Proteomes" id="UP000245712"/>
    </source>
</evidence>